<name>A0A1B8GHU1_9PEZI</name>
<feature type="region of interest" description="Disordered" evidence="1">
    <location>
        <begin position="56"/>
        <end position="103"/>
    </location>
</feature>
<reference evidence="3" key="2">
    <citation type="journal article" date="2018" name="Nat. Commun.">
        <title>Extreme sensitivity to ultraviolet light in the fungal pathogen causing white-nose syndrome of bats.</title>
        <authorList>
            <person name="Palmer J.M."/>
            <person name="Drees K.P."/>
            <person name="Foster J.T."/>
            <person name="Lindner D.L."/>
        </authorList>
    </citation>
    <scope>NUCLEOTIDE SEQUENCE [LARGE SCALE GENOMIC DNA]</scope>
    <source>
        <strain evidence="3">UAMH 10579</strain>
    </source>
</reference>
<dbReference type="EMBL" id="KV460235">
    <property type="protein sequence ID" value="OBT95411.1"/>
    <property type="molecule type" value="Genomic_DNA"/>
</dbReference>
<protein>
    <submittedName>
        <fullName evidence="2">Uncharacterized protein</fullName>
    </submittedName>
</protein>
<organism evidence="2 3">
    <name type="scientific">Pseudogymnoascus verrucosus</name>
    <dbReference type="NCBI Taxonomy" id="342668"/>
    <lineage>
        <taxon>Eukaryota</taxon>
        <taxon>Fungi</taxon>
        <taxon>Dikarya</taxon>
        <taxon>Ascomycota</taxon>
        <taxon>Pezizomycotina</taxon>
        <taxon>Leotiomycetes</taxon>
        <taxon>Thelebolales</taxon>
        <taxon>Thelebolaceae</taxon>
        <taxon>Pseudogymnoascus</taxon>
    </lineage>
</organism>
<gene>
    <name evidence="2" type="ORF">VE01_05235</name>
</gene>
<evidence type="ECO:0000313" key="3">
    <source>
        <dbReference type="Proteomes" id="UP000091956"/>
    </source>
</evidence>
<sequence>MRLPCTRDDRAAAENDPDTANLAPSLAIATMPLYMLCGSLHGEEGLTWAMSTMGYTRRPGTLSQDPSDAQGFVHPTPVPSNDNDNRSRPIDATNSPRAAFGRW</sequence>
<evidence type="ECO:0000256" key="1">
    <source>
        <dbReference type="SAM" id="MobiDB-lite"/>
    </source>
</evidence>
<dbReference type="Proteomes" id="UP000091956">
    <property type="component" value="Unassembled WGS sequence"/>
</dbReference>
<proteinExistence type="predicted"/>
<evidence type="ECO:0000313" key="2">
    <source>
        <dbReference type="EMBL" id="OBT95411.1"/>
    </source>
</evidence>
<accession>A0A1B8GHU1</accession>
<keyword evidence="3" id="KW-1185">Reference proteome</keyword>
<dbReference type="AlphaFoldDB" id="A0A1B8GHU1"/>
<dbReference type="GeneID" id="28838621"/>
<reference evidence="2 3" key="1">
    <citation type="submission" date="2016-03" db="EMBL/GenBank/DDBJ databases">
        <title>Comparative genomics of Pseudogymnoascus destructans, the fungus causing white-nose syndrome of bats.</title>
        <authorList>
            <person name="Palmer J.M."/>
            <person name="Drees K.P."/>
            <person name="Foster J.T."/>
            <person name="Lindner D.L."/>
        </authorList>
    </citation>
    <scope>NUCLEOTIDE SEQUENCE [LARGE SCALE GENOMIC DNA]</scope>
    <source>
        <strain evidence="2 3">UAMH 10579</strain>
    </source>
</reference>
<dbReference type="RefSeq" id="XP_018129144.1">
    <property type="nucleotide sequence ID" value="XM_018274700.1"/>
</dbReference>